<comment type="similarity">
    <text evidence="2">Belongs to the Nudix hydrolase family.</text>
</comment>
<accession>A0A1C1CN22</accession>
<feature type="compositionally biased region" description="Basic residues" evidence="3">
    <location>
        <begin position="238"/>
        <end position="248"/>
    </location>
</feature>
<keyword evidence="6" id="KW-1185">Reference proteome</keyword>
<dbReference type="Pfam" id="PF00293">
    <property type="entry name" value="NUDIX"/>
    <property type="match status" value="1"/>
</dbReference>
<feature type="region of interest" description="Disordered" evidence="3">
    <location>
        <begin position="29"/>
        <end position="51"/>
    </location>
</feature>
<evidence type="ECO:0000256" key="3">
    <source>
        <dbReference type="SAM" id="MobiDB-lite"/>
    </source>
</evidence>
<dbReference type="InterPro" id="IPR020084">
    <property type="entry name" value="NUDIX_hydrolase_CS"/>
</dbReference>
<dbReference type="EMBL" id="LGRB01000010">
    <property type="protein sequence ID" value="OCT49851.1"/>
    <property type="molecule type" value="Genomic_DNA"/>
</dbReference>
<keyword evidence="1 2" id="KW-0378">Hydrolase</keyword>
<feature type="region of interest" description="Disordered" evidence="3">
    <location>
        <begin position="234"/>
        <end position="275"/>
    </location>
</feature>
<feature type="domain" description="Nudix hydrolase" evidence="4">
    <location>
        <begin position="5"/>
        <end position="239"/>
    </location>
</feature>
<gene>
    <name evidence="5" type="ORF">CLCR_07454</name>
</gene>
<dbReference type="OrthoDB" id="447842at2759"/>
<feature type="compositionally biased region" description="Acidic residues" evidence="3">
    <location>
        <begin position="255"/>
        <end position="267"/>
    </location>
</feature>
<organism evidence="5 6">
    <name type="scientific">Cladophialophora carrionii</name>
    <dbReference type="NCBI Taxonomy" id="86049"/>
    <lineage>
        <taxon>Eukaryota</taxon>
        <taxon>Fungi</taxon>
        <taxon>Dikarya</taxon>
        <taxon>Ascomycota</taxon>
        <taxon>Pezizomycotina</taxon>
        <taxon>Eurotiomycetes</taxon>
        <taxon>Chaetothyriomycetidae</taxon>
        <taxon>Chaetothyriales</taxon>
        <taxon>Herpotrichiellaceae</taxon>
        <taxon>Cladophialophora</taxon>
    </lineage>
</organism>
<reference evidence="6" key="1">
    <citation type="submission" date="2015-07" db="EMBL/GenBank/DDBJ databases">
        <authorList>
            <person name="Teixeira M.M."/>
            <person name="Souza R.C."/>
            <person name="Almeida L.G."/>
            <person name="Vicente V.A."/>
            <person name="de Hoog S."/>
            <person name="Bocca A.L."/>
            <person name="de Almeida S.R."/>
            <person name="Vasconcelos A.T."/>
            <person name="Felipe M.S."/>
        </authorList>
    </citation>
    <scope>NUCLEOTIDE SEQUENCE [LARGE SCALE GENOMIC DNA]</scope>
    <source>
        <strain evidence="6">KSF</strain>
    </source>
</reference>
<dbReference type="SUPFAM" id="SSF55811">
    <property type="entry name" value="Nudix"/>
    <property type="match status" value="1"/>
</dbReference>
<dbReference type="Gene3D" id="3.90.79.10">
    <property type="entry name" value="Nucleoside Triphosphate Pyrophosphohydrolase"/>
    <property type="match status" value="1"/>
</dbReference>
<evidence type="ECO:0000313" key="5">
    <source>
        <dbReference type="EMBL" id="OCT49851.1"/>
    </source>
</evidence>
<evidence type="ECO:0000259" key="4">
    <source>
        <dbReference type="PROSITE" id="PS51462"/>
    </source>
</evidence>
<dbReference type="InterPro" id="IPR020476">
    <property type="entry name" value="Nudix_hydrolase"/>
</dbReference>
<feature type="compositionally biased region" description="Low complexity" evidence="3">
    <location>
        <begin position="30"/>
        <end position="45"/>
    </location>
</feature>
<dbReference type="InterPro" id="IPR015797">
    <property type="entry name" value="NUDIX_hydrolase-like_dom_sf"/>
</dbReference>
<dbReference type="GO" id="GO:0006203">
    <property type="term" value="P:dGTP catabolic process"/>
    <property type="evidence" value="ECO:0007669"/>
    <property type="project" value="TreeGrafter"/>
</dbReference>
<dbReference type="PANTHER" id="PTHR16099:SF5">
    <property type="entry name" value="NUCLEOTIDE TRIPHOSPHATE DIPHOSPHATASE NUDT15"/>
    <property type="match status" value="1"/>
</dbReference>
<dbReference type="AlphaFoldDB" id="A0A1C1CN22"/>
<name>A0A1C1CN22_9EURO</name>
<dbReference type="VEuPathDB" id="FungiDB:G647_08773"/>
<dbReference type="CDD" id="cd04678">
    <property type="entry name" value="NUDIX_MTH2_Nudt15"/>
    <property type="match status" value="1"/>
</dbReference>
<dbReference type="GO" id="GO:0005829">
    <property type="term" value="C:cytosol"/>
    <property type="evidence" value="ECO:0007669"/>
    <property type="project" value="TreeGrafter"/>
</dbReference>
<dbReference type="Proteomes" id="UP000094526">
    <property type="component" value="Unassembled WGS sequence"/>
</dbReference>
<dbReference type="PRINTS" id="PR00502">
    <property type="entry name" value="NUDIXFAMILY"/>
</dbReference>
<dbReference type="PANTHER" id="PTHR16099">
    <property type="entry name" value="8-OXO-DGTP DIPHOSPHATES NUDT15"/>
    <property type="match status" value="1"/>
</dbReference>
<evidence type="ECO:0000313" key="6">
    <source>
        <dbReference type="Proteomes" id="UP000094526"/>
    </source>
</evidence>
<dbReference type="InterPro" id="IPR000086">
    <property type="entry name" value="NUDIX_hydrolase_dom"/>
</dbReference>
<dbReference type="VEuPathDB" id="FungiDB:CLCR_07454"/>
<protein>
    <recommendedName>
        <fullName evidence="4">Nudix hydrolase domain-containing protein</fullName>
    </recommendedName>
</protein>
<dbReference type="GO" id="GO:0035539">
    <property type="term" value="F:8-oxo-7,8-dihydrodeoxyguanosine triphosphate pyrophosphatase activity"/>
    <property type="evidence" value="ECO:0007669"/>
    <property type="project" value="TreeGrafter"/>
</dbReference>
<sequence length="298" mass="31680">MTTPHPRVGVAVFILHLVDVDTDIKHITNQKQTQTQTQTESQSPVSPSPPHERYKFILGQRLGSHGAGTWALPGGHLEFGESFEDCAAREVMEETGLEVEDVKFLTATNDVMLSEEGGGAAGAAAGATSALDGQNQGKHYVTIFMTARVRSGWHAQAQGQGQGQGQSMSLGTNTNTNTNTATNAGTRTSTGQSTGTGQQFPEAKLLEPDKCAGWEWVSWHDLLTWAAPQLGGLQEEKKKKKKKKKKGAAPRDADTEAEAGAEAEAEADLGAPPNDSRTLFSPIIALLVQRPDAVPSLG</sequence>
<dbReference type="STRING" id="86049.A0A1C1CN22"/>
<proteinExistence type="inferred from homology"/>
<evidence type="ECO:0000256" key="2">
    <source>
        <dbReference type="RuleBase" id="RU003476"/>
    </source>
</evidence>
<feature type="compositionally biased region" description="Low complexity" evidence="3">
    <location>
        <begin position="171"/>
        <end position="199"/>
    </location>
</feature>
<feature type="region of interest" description="Disordered" evidence="3">
    <location>
        <begin position="155"/>
        <end position="201"/>
    </location>
</feature>
<evidence type="ECO:0000256" key="1">
    <source>
        <dbReference type="ARBA" id="ARBA00022801"/>
    </source>
</evidence>
<dbReference type="PROSITE" id="PS00893">
    <property type="entry name" value="NUDIX_BOX"/>
    <property type="match status" value="1"/>
</dbReference>
<comment type="caution">
    <text evidence="5">The sequence shown here is derived from an EMBL/GenBank/DDBJ whole genome shotgun (WGS) entry which is preliminary data.</text>
</comment>
<dbReference type="PROSITE" id="PS51462">
    <property type="entry name" value="NUDIX"/>
    <property type="match status" value="1"/>
</dbReference>